<dbReference type="InterPro" id="IPR002656">
    <property type="entry name" value="Acyl_transf_3_dom"/>
</dbReference>
<dbReference type="InterPro" id="IPR050879">
    <property type="entry name" value="Acyltransferase_3"/>
</dbReference>
<keyword evidence="1" id="KW-1133">Transmembrane helix</keyword>
<gene>
    <name evidence="3" type="ORF">FBQ73_21665</name>
</gene>
<dbReference type="PANTHER" id="PTHR23028:SF131">
    <property type="entry name" value="BLR2367 PROTEIN"/>
    <property type="match status" value="1"/>
</dbReference>
<feature type="transmembrane region" description="Helical" evidence="1">
    <location>
        <begin position="180"/>
        <end position="202"/>
    </location>
</feature>
<dbReference type="OrthoDB" id="9767863at2"/>
<dbReference type="GO" id="GO:0016747">
    <property type="term" value="F:acyltransferase activity, transferring groups other than amino-acyl groups"/>
    <property type="evidence" value="ECO:0007669"/>
    <property type="project" value="InterPro"/>
</dbReference>
<evidence type="ECO:0000313" key="3">
    <source>
        <dbReference type="EMBL" id="TLX41045.1"/>
    </source>
</evidence>
<dbReference type="Pfam" id="PF01757">
    <property type="entry name" value="Acyl_transf_3"/>
    <property type="match status" value="1"/>
</dbReference>
<feature type="transmembrane region" description="Helical" evidence="1">
    <location>
        <begin position="38"/>
        <end position="57"/>
    </location>
</feature>
<organism evidence="3 4">
    <name type="scientific">Xanthobacter autotrophicus</name>
    <dbReference type="NCBI Taxonomy" id="280"/>
    <lineage>
        <taxon>Bacteria</taxon>
        <taxon>Pseudomonadati</taxon>
        <taxon>Pseudomonadota</taxon>
        <taxon>Alphaproteobacteria</taxon>
        <taxon>Hyphomicrobiales</taxon>
        <taxon>Xanthobacteraceae</taxon>
        <taxon>Xanthobacter</taxon>
    </lineage>
</organism>
<keyword evidence="3" id="KW-0012">Acyltransferase</keyword>
<dbReference type="PANTHER" id="PTHR23028">
    <property type="entry name" value="ACETYLTRANSFERASE"/>
    <property type="match status" value="1"/>
</dbReference>
<feature type="transmembrane region" description="Helical" evidence="1">
    <location>
        <begin position="272"/>
        <end position="292"/>
    </location>
</feature>
<dbReference type="EMBL" id="VAUP01000041">
    <property type="protein sequence ID" value="TLX41045.1"/>
    <property type="molecule type" value="Genomic_DNA"/>
</dbReference>
<protein>
    <submittedName>
        <fullName evidence="3">Acyltransferase</fullName>
    </submittedName>
</protein>
<feature type="transmembrane region" description="Helical" evidence="1">
    <location>
        <begin position="127"/>
        <end position="149"/>
    </location>
</feature>
<dbReference type="GeneID" id="95776065"/>
<sequence length="342" mass="36784">MLESLQYLRAVASLMVVVFHLGAPLSRLGLTAPWPQSGAAGVDIFFVLSGFLMLVTTRGRDGYTATFYVKRIVRIVPLYWIVTTASLALLLAAPQLVKSGKADAWHILASYLFLPARHPVLGTLEPLVVPGWTLNYEMFFYLVWGMALLLPDRVRLTAITLFLAGLAVLGRLVPSENPFLAFYTAPIMLEFVFGLALGLWYLEGPALARGWGFVFLAAGFVSLLAQGDVPAGTRVIQWGIPAALMVAGALVLERARPVKRIGAFVLLGDASYALYLVHGMVLSAVGQVFVHLPLPAPLAFIACAVAGVGGAIIIAIAVHLAVEKPLLRLMSRKPRANRAATS</sequence>
<dbReference type="GO" id="GO:0000271">
    <property type="term" value="P:polysaccharide biosynthetic process"/>
    <property type="evidence" value="ECO:0007669"/>
    <property type="project" value="TreeGrafter"/>
</dbReference>
<dbReference type="Proteomes" id="UP000305131">
    <property type="component" value="Unassembled WGS sequence"/>
</dbReference>
<dbReference type="GO" id="GO:0016020">
    <property type="term" value="C:membrane"/>
    <property type="evidence" value="ECO:0007669"/>
    <property type="project" value="TreeGrafter"/>
</dbReference>
<feature type="transmembrane region" description="Helical" evidence="1">
    <location>
        <begin position="211"/>
        <end position="229"/>
    </location>
</feature>
<dbReference type="RefSeq" id="WP_138401552.1">
    <property type="nucleotide sequence ID" value="NZ_JBAFVI010000007.1"/>
</dbReference>
<feature type="transmembrane region" description="Helical" evidence="1">
    <location>
        <begin position="78"/>
        <end position="97"/>
    </location>
</feature>
<evidence type="ECO:0000259" key="2">
    <source>
        <dbReference type="Pfam" id="PF01757"/>
    </source>
</evidence>
<feature type="transmembrane region" description="Helical" evidence="1">
    <location>
        <begin position="298"/>
        <end position="322"/>
    </location>
</feature>
<comment type="caution">
    <text evidence="3">The sequence shown here is derived from an EMBL/GenBank/DDBJ whole genome shotgun (WGS) entry which is preliminary data.</text>
</comment>
<keyword evidence="1" id="KW-0472">Membrane</keyword>
<evidence type="ECO:0000256" key="1">
    <source>
        <dbReference type="SAM" id="Phobius"/>
    </source>
</evidence>
<evidence type="ECO:0000313" key="4">
    <source>
        <dbReference type="Proteomes" id="UP000305131"/>
    </source>
</evidence>
<reference evidence="3 4" key="1">
    <citation type="submission" date="2019-05" db="EMBL/GenBank/DDBJ databases">
        <authorList>
            <person name="Zhou X."/>
        </authorList>
    </citation>
    <scope>NUCLEOTIDE SEQUENCE [LARGE SCALE GENOMIC DNA]</scope>
    <source>
        <strain evidence="3 4">DSM 432</strain>
    </source>
</reference>
<keyword evidence="1" id="KW-0812">Transmembrane</keyword>
<dbReference type="AlphaFoldDB" id="A0A6C1K9P8"/>
<feature type="transmembrane region" description="Helical" evidence="1">
    <location>
        <begin position="156"/>
        <end position="174"/>
    </location>
</feature>
<feature type="transmembrane region" description="Helical" evidence="1">
    <location>
        <begin position="235"/>
        <end position="252"/>
    </location>
</feature>
<keyword evidence="3" id="KW-0808">Transferase</keyword>
<feature type="transmembrane region" description="Helical" evidence="1">
    <location>
        <begin position="7"/>
        <end position="26"/>
    </location>
</feature>
<accession>A0A6C1K9P8</accession>
<feature type="domain" description="Acyltransferase 3" evidence="2">
    <location>
        <begin position="3"/>
        <end position="315"/>
    </location>
</feature>
<name>A0A6C1K9P8_XANAU</name>
<proteinExistence type="predicted"/>